<name>A0AAP2Z890_9EURY</name>
<gene>
    <name evidence="2" type="ORF">OB919_07675</name>
</gene>
<protein>
    <submittedName>
        <fullName evidence="2">Uncharacterized protein</fullName>
    </submittedName>
</protein>
<organism evidence="2 3">
    <name type="scientific">Natronosalvus hydrolyticus</name>
    <dbReference type="NCBI Taxonomy" id="2979988"/>
    <lineage>
        <taxon>Archaea</taxon>
        <taxon>Methanobacteriati</taxon>
        <taxon>Methanobacteriota</taxon>
        <taxon>Stenosarchaea group</taxon>
        <taxon>Halobacteria</taxon>
        <taxon>Halobacteriales</taxon>
        <taxon>Natrialbaceae</taxon>
        <taxon>Natronosalvus</taxon>
    </lineage>
</organism>
<reference evidence="2 3" key="1">
    <citation type="submission" date="2022-09" db="EMBL/GenBank/DDBJ databases">
        <title>Enrichment on poylsaccharides allowed isolation of novel metabolic and taxonomic groups of Haloarchaea.</title>
        <authorList>
            <person name="Sorokin D.Y."/>
            <person name="Elcheninov A.G."/>
            <person name="Khizhniak T.V."/>
            <person name="Kolganova T.V."/>
            <person name="Kublanov I.V."/>
        </authorList>
    </citation>
    <scope>NUCLEOTIDE SEQUENCE [LARGE SCALE GENOMIC DNA]</scope>
    <source>
        <strain evidence="2 3">AArc-curdl1</strain>
    </source>
</reference>
<comment type="caution">
    <text evidence="2">The sequence shown here is derived from an EMBL/GenBank/DDBJ whole genome shotgun (WGS) entry which is preliminary data.</text>
</comment>
<dbReference type="AlphaFoldDB" id="A0AAP2Z890"/>
<feature type="region of interest" description="Disordered" evidence="1">
    <location>
        <begin position="139"/>
        <end position="163"/>
    </location>
</feature>
<evidence type="ECO:0000256" key="1">
    <source>
        <dbReference type="SAM" id="MobiDB-lite"/>
    </source>
</evidence>
<sequence length="163" mass="17432">MGNDTDTTDDLFPEIEPDPDAVLEAFGIETPEDIITQAETDATVEPDHTPTTDTELDGDDTLASDLFADLADAARALESETVEPVEATPATDEETPDWTELDVSFAVDETSPSEPQAADTGGVQLFFADLETRTDSYPSFELRGSGPTSVRLPNDVFGTEGTN</sequence>
<dbReference type="EMBL" id="JAOPJZ010000004">
    <property type="protein sequence ID" value="MCU4751860.1"/>
    <property type="molecule type" value="Genomic_DNA"/>
</dbReference>
<accession>A0AAP2Z890</accession>
<dbReference type="Proteomes" id="UP001321047">
    <property type="component" value="Unassembled WGS sequence"/>
</dbReference>
<evidence type="ECO:0000313" key="3">
    <source>
        <dbReference type="Proteomes" id="UP001321047"/>
    </source>
</evidence>
<feature type="region of interest" description="Disordered" evidence="1">
    <location>
        <begin position="36"/>
        <end position="59"/>
    </location>
</feature>
<dbReference type="RefSeq" id="WP_342808065.1">
    <property type="nucleotide sequence ID" value="NZ_JAOPJZ010000004.1"/>
</dbReference>
<evidence type="ECO:0000313" key="2">
    <source>
        <dbReference type="EMBL" id="MCU4751860.1"/>
    </source>
</evidence>
<proteinExistence type="predicted"/>
<keyword evidence="3" id="KW-1185">Reference proteome</keyword>